<dbReference type="SUPFAM" id="SSF56935">
    <property type="entry name" value="Porins"/>
    <property type="match status" value="1"/>
</dbReference>
<comment type="caution">
    <text evidence="2">The sequence shown here is derived from an EMBL/GenBank/DDBJ whole genome shotgun (WGS) entry which is preliminary data.</text>
</comment>
<organism evidence="2 3">
    <name type="scientific">Salmonirosea aquatica</name>
    <dbReference type="NCBI Taxonomy" id="2654236"/>
    <lineage>
        <taxon>Bacteria</taxon>
        <taxon>Pseudomonadati</taxon>
        <taxon>Bacteroidota</taxon>
        <taxon>Cytophagia</taxon>
        <taxon>Cytophagales</taxon>
        <taxon>Spirosomataceae</taxon>
        <taxon>Salmonirosea</taxon>
    </lineage>
</organism>
<gene>
    <name evidence="2" type="ORF">GBK04_26935</name>
</gene>
<reference evidence="2 3" key="1">
    <citation type="submission" date="2019-10" db="EMBL/GenBank/DDBJ databases">
        <title>Draft Genome Sequence of Cytophagaceae sp. SJW1-29.</title>
        <authorList>
            <person name="Choi A."/>
        </authorList>
    </citation>
    <scope>NUCLEOTIDE SEQUENCE [LARGE SCALE GENOMIC DNA]</scope>
    <source>
        <strain evidence="2 3">SJW1-29</strain>
    </source>
</reference>
<name>A0A7C9G020_9BACT</name>
<evidence type="ECO:0000313" key="2">
    <source>
        <dbReference type="EMBL" id="MPR36868.1"/>
    </source>
</evidence>
<evidence type="ECO:0000256" key="1">
    <source>
        <dbReference type="SAM" id="SignalP"/>
    </source>
</evidence>
<dbReference type="RefSeq" id="WP_152765140.1">
    <property type="nucleotide sequence ID" value="NZ_WHLY01000002.1"/>
</dbReference>
<dbReference type="AlphaFoldDB" id="A0A7C9G020"/>
<protein>
    <recommendedName>
        <fullName evidence="4">Aromatic hydrocarbon degradation protein</fullName>
    </recommendedName>
</protein>
<feature type="chain" id="PRO_5028909217" description="Aromatic hydrocarbon degradation protein" evidence="1">
    <location>
        <begin position="26"/>
        <end position="517"/>
    </location>
</feature>
<dbReference type="EMBL" id="WHLY01000002">
    <property type="protein sequence ID" value="MPR36868.1"/>
    <property type="molecule type" value="Genomic_DNA"/>
</dbReference>
<dbReference type="Proteomes" id="UP000479293">
    <property type="component" value="Unassembled WGS sequence"/>
</dbReference>
<accession>A0A7C9G020</accession>
<keyword evidence="1" id="KW-0732">Signal</keyword>
<feature type="signal peptide" evidence="1">
    <location>
        <begin position="1"/>
        <end position="25"/>
    </location>
</feature>
<sequence length="517" mass="56554">MKIIHISLVASGICLLALPSRGQYAADAFRFSEIIQTGTARFQGVGGNHAALGGDASTISGNPAGLGFYNRSELSVSPAFSNLSTQSTYLGRVTSDSKTNPNLAQASLVIAGSPQNYNRKWKRTSLGVSFSRQQSFQNIFSYQGRNNRSAYVDAAVDQANNRNISAEALDQEYDVDFQQATSLEGAYYQLYMINPSTAAGPPYVRYDRDSPTDQFGSFEATGAHTQWNFAYAGNYDDKVYVGASIGFNRIKYNYSSALEDQYVGGTVLRGSRHTEDLNVTGSGVNIALGVIYKASPELQFGLAVTSPTFMAIKETFNELVQADIIGIPQTDANGNPVYFVPDVTEIGLQPNDFEYTIQSPLRASAGATYFFGKNGFITGTAEYMGYRGMRVSTSTLNANDNSAFRNDNKREIEDTYTSAVNARLGGEYRAGVFRARVGFAYLIDPYRINLDNIDRSKMLFSGGVGFRNDRFFADVTGVYNAYTSAYTPYVLNNQGDYGSVEIQNRSVNVLLTLGTFF</sequence>
<keyword evidence="3" id="KW-1185">Reference proteome</keyword>
<evidence type="ECO:0008006" key="4">
    <source>
        <dbReference type="Google" id="ProtNLM"/>
    </source>
</evidence>
<proteinExistence type="predicted"/>
<evidence type="ECO:0000313" key="3">
    <source>
        <dbReference type="Proteomes" id="UP000479293"/>
    </source>
</evidence>
<dbReference type="Gene3D" id="2.40.160.60">
    <property type="entry name" value="Outer membrane protein transport protein (OMPP1/FadL/TodX)"/>
    <property type="match status" value="1"/>
</dbReference>